<gene>
    <name evidence="1" type="ORF">NQ491_07780</name>
</gene>
<evidence type="ECO:0000313" key="2">
    <source>
        <dbReference type="Proteomes" id="UP001059295"/>
    </source>
</evidence>
<proteinExistence type="predicted"/>
<dbReference type="Proteomes" id="UP001059295">
    <property type="component" value="Chromosome"/>
</dbReference>
<name>A0ABY5UX48_9BACT</name>
<organism evidence="1 2">
    <name type="scientific">Alistipes ihumii AP11</name>
    <dbReference type="NCBI Taxonomy" id="1211813"/>
    <lineage>
        <taxon>Bacteria</taxon>
        <taxon>Pseudomonadati</taxon>
        <taxon>Bacteroidota</taxon>
        <taxon>Bacteroidia</taxon>
        <taxon>Bacteroidales</taxon>
        <taxon>Rikenellaceae</taxon>
        <taxon>Alistipes</taxon>
    </lineage>
</organism>
<accession>A0ABY5UX48</accession>
<dbReference type="Gene3D" id="1.25.40.10">
    <property type="entry name" value="Tetratricopeptide repeat domain"/>
    <property type="match status" value="1"/>
</dbReference>
<dbReference type="EMBL" id="CP102294">
    <property type="protein sequence ID" value="UWN56557.1"/>
    <property type="molecule type" value="Genomic_DNA"/>
</dbReference>
<evidence type="ECO:0000313" key="1">
    <source>
        <dbReference type="EMBL" id="UWN56557.1"/>
    </source>
</evidence>
<keyword evidence="2" id="KW-1185">Reference proteome</keyword>
<dbReference type="Pfam" id="PF13424">
    <property type="entry name" value="TPR_12"/>
    <property type="match status" value="1"/>
</dbReference>
<dbReference type="RefSeq" id="WP_157365680.1">
    <property type="nucleotide sequence ID" value="NZ_CAPH01000018.1"/>
</dbReference>
<protein>
    <submittedName>
        <fullName evidence="1">Tetratricopeptide repeat protein</fullName>
    </submittedName>
</protein>
<sequence>MKNAGRLVAMYARLSAERPSCLPRLARSRLDLARMFRDRWGDGRRTERMLLGALEAYDRCAGSERTSIARIGVLKELDALYSRTGRLERCERMRLRILEAYRALARRYWLIYAEDVSVAQWRLGNLYVDMERFGEAERMYSAALETRAEFDGEDEHRYRPGTAQCLRSLGRLYEFCLHDYPAAETCYRKSVEVLRALCADRHERRNHIRSLSVSLRSLAELYGKIGRTVAANGSRAEADRFRMEAGDEGRKLAGAGTGSG</sequence>
<dbReference type="InterPro" id="IPR011990">
    <property type="entry name" value="TPR-like_helical_dom_sf"/>
</dbReference>
<dbReference type="SUPFAM" id="SSF48452">
    <property type="entry name" value="TPR-like"/>
    <property type="match status" value="1"/>
</dbReference>
<dbReference type="SMART" id="SM00028">
    <property type="entry name" value="TPR"/>
    <property type="match status" value="2"/>
</dbReference>
<dbReference type="GeneID" id="82891624"/>
<reference evidence="1" key="1">
    <citation type="journal article" date="2022" name="Cell">
        <title>Design, construction, and in vivo augmentation of a complex gut microbiome.</title>
        <authorList>
            <person name="Cheng A.G."/>
            <person name="Ho P.Y."/>
            <person name="Aranda-Diaz A."/>
            <person name="Jain S."/>
            <person name="Yu F.B."/>
            <person name="Meng X."/>
            <person name="Wang M."/>
            <person name="Iakiviak M."/>
            <person name="Nagashima K."/>
            <person name="Zhao A."/>
            <person name="Murugkar P."/>
            <person name="Patil A."/>
            <person name="Atabakhsh K."/>
            <person name="Weakley A."/>
            <person name="Yan J."/>
            <person name="Brumbaugh A.R."/>
            <person name="Higginbottom S."/>
            <person name="Dimas A."/>
            <person name="Shiver A.L."/>
            <person name="Deutschbauer A."/>
            <person name="Neff N."/>
            <person name="Sonnenburg J.L."/>
            <person name="Huang K.C."/>
            <person name="Fischbach M.A."/>
        </authorList>
    </citation>
    <scope>NUCLEOTIDE SEQUENCE</scope>
    <source>
        <strain evidence="1">AP11</strain>
    </source>
</reference>
<dbReference type="InterPro" id="IPR019734">
    <property type="entry name" value="TPR_rpt"/>
</dbReference>